<evidence type="ECO:0000313" key="2">
    <source>
        <dbReference type="EMBL" id="JAG11194.1"/>
    </source>
</evidence>
<evidence type="ECO:0000256" key="1">
    <source>
        <dbReference type="SAM" id="MobiDB-lite"/>
    </source>
</evidence>
<protein>
    <submittedName>
        <fullName evidence="2">Uncharacterized protein</fullName>
    </submittedName>
</protein>
<reference evidence="2" key="2">
    <citation type="submission" date="2014-07" db="EMBL/GenBank/DDBJ databases">
        <authorList>
            <person name="Hull J."/>
        </authorList>
    </citation>
    <scope>NUCLEOTIDE SEQUENCE</scope>
</reference>
<organism evidence="2">
    <name type="scientific">Lygus hesperus</name>
    <name type="common">Western plant bug</name>
    <dbReference type="NCBI Taxonomy" id="30085"/>
    <lineage>
        <taxon>Eukaryota</taxon>
        <taxon>Metazoa</taxon>
        <taxon>Ecdysozoa</taxon>
        <taxon>Arthropoda</taxon>
        <taxon>Hexapoda</taxon>
        <taxon>Insecta</taxon>
        <taxon>Pterygota</taxon>
        <taxon>Neoptera</taxon>
        <taxon>Paraneoptera</taxon>
        <taxon>Hemiptera</taxon>
        <taxon>Heteroptera</taxon>
        <taxon>Panheteroptera</taxon>
        <taxon>Cimicomorpha</taxon>
        <taxon>Miridae</taxon>
        <taxon>Mirini</taxon>
        <taxon>Lygus</taxon>
    </lineage>
</organism>
<dbReference type="EMBL" id="GBHO01032410">
    <property type="protein sequence ID" value="JAG11194.1"/>
    <property type="molecule type" value="Transcribed_RNA"/>
</dbReference>
<feature type="region of interest" description="Disordered" evidence="1">
    <location>
        <begin position="53"/>
        <end position="108"/>
    </location>
</feature>
<feature type="region of interest" description="Disordered" evidence="1">
    <location>
        <begin position="15"/>
        <end position="35"/>
    </location>
</feature>
<feature type="compositionally biased region" description="Low complexity" evidence="1">
    <location>
        <begin position="53"/>
        <end position="81"/>
    </location>
</feature>
<dbReference type="AlphaFoldDB" id="A0A0A9WTX1"/>
<feature type="compositionally biased region" description="Polar residues" evidence="1">
    <location>
        <begin position="20"/>
        <end position="31"/>
    </location>
</feature>
<dbReference type="EMBL" id="GBHO01032409">
    <property type="protein sequence ID" value="JAG11195.1"/>
    <property type="molecule type" value="Transcribed_RNA"/>
</dbReference>
<accession>A0A0A9WTX1</accession>
<evidence type="ECO:0000313" key="3">
    <source>
        <dbReference type="EMBL" id="JAG11195.1"/>
    </source>
</evidence>
<name>A0A0A9WTX1_LYGHE</name>
<reference evidence="2" key="1">
    <citation type="journal article" date="2014" name="PLoS ONE">
        <title>Transcriptome-Based Identification of ABC Transporters in the Western Tarnished Plant Bug Lygus hesperus.</title>
        <authorList>
            <person name="Hull J.J."/>
            <person name="Chaney K."/>
            <person name="Geib S.M."/>
            <person name="Fabrick J.A."/>
            <person name="Brent C.S."/>
            <person name="Walsh D."/>
            <person name="Lavine L.C."/>
        </authorList>
    </citation>
    <scope>NUCLEOTIDE SEQUENCE</scope>
</reference>
<proteinExistence type="predicted"/>
<sequence>MTFALIPKERLQQLGIADSGTGSPTPEQNFAPNDAHKRKMSANNYIWLNSHNQNQHQHQQQYQHQHQYQNQQYQSQTQNQNPTNLLVPPNAIPQVSHPETANYPPQPPHPMYHNHMGTGYMYNNVRRFPGTPMQNTSYVPYTQGGILNTVSNSYLPPNPPNGAAKPSG</sequence>
<gene>
    <name evidence="2" type="ORF">CM83_7344</name>
    <name evidence="3" type="ORF">CM83_7347</name>
</gene>